<evidence type="ECO:0000313" key="1">
    <source>
        <dbReference type="EMBL" id="PAV16186.1"/>
    </source>
</evidence>
<organism evidence="1 2">
    <name type="scientific">Pyrrhoderma noxium</name>
    <dbReference type="NCBI Taxonomy" id="2282107"/>
    <lineage>
        <taxon>Eukaryota</taxon>
        <taxon>Fungi</taxon>
        <taxon>Dikarya</taxon>
        <taxon>Basidiomycota</taxon>
        <taxon>Agaricomycotina</taxon>
        <taxon>Agaricomycetes</taxon>
        <taxon>Hymenochaetales</taxon>
        <taxon>Hymenochaetaceae</taxon>
        <taxon>Pyrrhoderma</taxon>
    </lineage>
</organism>
<dbReference type="Proteomes" id="UP000217199">
    <property type="component" value="Unassembled WGS sequence"/>
</dbReference>
<reference evidence="1 2" key="1">
    <citation type="journal article" date="2017" name="Mol. Ecol.">
        <title>Comparative and population genomic landscape of Phellinus noxius: A hypervariable fungus causing root rot in trees.</title>
        <authorList>
            <person name="Chung C.L."/>
            <person name="Lee T.J."/>
            <person name="Akiba M."/>
            <person name="Lee H.H."/>
            <person name="Kuo T.H."/>
            <person name="Liu D."/>
            <person name="Ke H.M."/>
            <person name="Yokoi T."/>
            <person name="Roa M.B."/>
            <person name="Lu M.J."/>
            <person name="Chang Y.Y."/>
            <person name="Ann P.J."/>
            <person name="Tsai J.N."/>
            <person name="Chen C.Y."/>
            <person name="Tzean S.S."/>
            <person name="Ota Y."/>
            <person name="Hattori T."/>
            <person name="Sahashi N."/>
            <person name="Liou R.F."/>
            <person name="Kikuchi T."/>
            <person name="Tsai I.J."/>
        </authorList>
    </citation>
    <scope>NUCLEOTIDE SEQUENCE [LARGE SCALE GENOMIC DNA]</scope>
    <source>
        <strain evidence="1 2">FFPRI411160</strain>
    </source>
</reference>
<protein>
    <submittedName>
        <fullName evidence="1">Uncharacterized protein</fullName>
    </submittedName>
</protein>
<dbReference type="EMBL" id="NBII01000008">
    <property type="protein sequence ID" value="PAV16186.1"/>
    <property type="molecule type" value="Genomic_DNA"/>
</dbReference>
<proteinExistence type="predicted"/>
<sequence length="67" mass="7251">MLPIPGVSCSALLQGTSYPINYPVLGSVLSGKVSDVFCDHNFHILPLLLSILNSRLILLTRDLILMG</sequence>
<keyword evidence="2" id="KW-1185">Reference proteome</keyword>
<dbReference type="InParanoid" id="A0A286U9E7"/>
<name>A0A286U9E7_9AGAM</name>
<evidence type="ECO:0000313" key="2">
    <source>
        <dbReference type="Proteomes" id="UP000217199"/>
    </source>
</evidence>
<accession>A0A286U9E7</accession>
<gene>
    <name evidence="1" type="ORF">PNOK_0780600</name>
</gene>
<comment type="caution">
    <text evidence="1">The sequence shown here is derived from an EMBL/GenBank/DDBJ whole genome shotgun (WGS) entry which is preliminary data.</text>
</comment>
<dbReference type="AlphaFoldDB" id="A0A286U9E7"/>